<name>A0ABV0XEE8_9TELE</name>
<organism evidence="2 3">
    <name type="scientific">Ameca splendens</name>
    <dbReference type="NCBI Taxonomy" id="208324"/>
    <lineage>
        <taxon>Eukaryota</taxon>
        <taxon>Metazoa</taxon>
        <taxon>Chordata</taxon>
        <taxon>Craniata</taxon>
        <taxon>Vertebrata</taxon>
        <taxon>Euteleostomi</taxon>
        <taxon>Actinopterygii</taxon>
        <taxon>Neopterygii</taxon>
        <taxon>Teleostei</taxon>
        <taxon>Neoteleostei</taxon>
        <taxon>Acanthomorphata</taxon>
        <taxon>Ovalentaria</taxon>
        <taxon>Atherinomorphae</taxon>
        <taxon>Cyprinodontiformes</taxon>
        <taxon>Goodeidae</taxon>
        <taxon>Ameca</taxon>
    </lineage>
</organism>
<accession>A0ABV0XEE8</accession>
<keyword evidence="3" id="KW-1185">Reference proteome</keyword>
<feature type="domain" description="SET" evidence="1">
    <location>
        <begin position="120"/>
        <end position="169"/>
    </location>
</feature>
<evidence type="ECO:0000313" key="3">
    <source>
        <dbReference type="Proteomes" id="UP001469553"/>
    </source>
</evidence>
<dbReference type="EMBL" id="JAHRIP010000860">
    <property type="protein sequence ID" value="MEQ2279827.1"/>
    <property type="molecule type" value="Genomic_DNA"/>
</dbReference>
<dbReference type="Pfam" id="PF21549">
    <property type="entry name" value="PRDM2_PR"/>
    <property type="match status" value="1"/>
</dbReference>
<evidence type="ECO:0000313" key="2">
    <source>
        <dbReference type="EMBL" id="MEQ2279827.1"/>
    </source>
</evidence>
<protein>
    <recommendedName>
        <fullName evidence="1">SET domain-containing protein</fullName>
    </recommendedName>
</protein>
<sequence length="257" mass="28135">SCCNSKKRGLLMTNKNGEVEWVETTEEVVETDECLSLKDSTAAVVADLQSTETSLEKLLTTVGQGESTEGHDGFCCEECLPLFQDQSNPDHINGPSFVLDFPTTMGVSQRALLTLPFGLMIGRSSIPSAGVGVINQGPGLSPGMHFGPYEGNVTTKENAMTSDFSWEVSYSPLPTNPHPVNLSHILSCYINKHPCILLWVYVTAQCKVVPYCGVEEKSSMVFILFLQMNIQKVKCAFVFQSESFLFTKSANTLVRDS</sequence>
<dbReference type="InterPro" id="IPR046341">
    <property type="entry name" value="SET_dom_sf"/>
</dbReference>
<reference evidence="2 3" key="1">
    <citation type="submission" date="2021-06" db="EMBL/GenBank/DDBJ databases">
        <authorList>
            <person name="Palmer J.M."/>
        </authorList>
    </citation>
    <scope>NUCLEOTIDE SEQUENCE [LARGE SCALE GENOMIC DNA]</scope>
    <source>
        <strain evidence="2 3">AS_MEX2019</strain>
        <tissue evidence="2">Muscle</tissue>
    </source>
</reference>
<proteinExistence type="predicted"/>
<dbReference type="Gene3D" id="2.170.270.10">
    <property type="entry name" value="SET domain"/>
    <property type="match status" value="1"/>
</dbReference>
<feature type="non-terminal residue" evidence="2">
    <location>
        <position position="257"/>
    </location>
</feature>
<evidence type="ECO:0000259" key="1">
    <source>
        <dbReference type="Pfam" id="PF21549"/>
    </source>
</evidence>
<gene>
    <name evidence="2" type="ORF">AMECASPLE_013252</name>
</gene>
<dbReference type="Proteomes" id="UP001469553">
    <property type="component" value="Unassembled WGS sequence"/>
</dbReference>
<feature type="non-terminal residue" evidence="2">
    <location>
        <position position="1"/>
    </location>
</feature>
<comment type="caution">
    <text evidence="2">The sequence shown here is derived from an EMBL/GenBank/DDBJ whole genome shotgun (WGS) entry which is preliminary data.</text>
</comment>
<dbReference type="InterPro" id="IPR001214">
    <property type="entry name" value="SET_dom"/>
</dbReference>